<dbReference type="OrthoDB" id="97750at2157"/>
<dbReference type="SMART" id="SM00382">
    <property type="entry name" value="AAA"/>
    <property type="match status" value="1"/>
</dbReference>
<proteinExistence type="predicted"/>
<dbReference type="PANTHER" id="PTHR24220:SF612">
    <property type="entry name" value="FE(3+) IONS IMPORT ATP-BINDING PROTEIN FBPC"/>
    <property type="match status" value="1"/>
</dbReference>
<gene>
    <name evidence="4" type="ordered locus">Tneu_0976</name>
</gene>
<dbReference type="InterPro" id="IPR015854">
    <property type="entry name" value="ABC_transpr_LolD-like"/>
</dbReference>
<dbReference type="GO" id="GO:0005886">
    <property type="term" value="C:plasma membrane"/>
    <property type="evidence" value="ECO:0007669"/>
    <property type="project" value="TreeGrafter"/>
</dbReference>
<feature type="domain" description="ABC transporter" evidence="3">
    <location>
        <begin position="3"/>
        <end position="218"/>
    </location>
</feature>
<dbReference type="GO" id="GO:0022857">
    <property type="term" value="F:transmembrane transporter activity"/>
    <property type="evidence" value="ECO:0007669"/>
    <property type="project" value="TreeGrafter"/>
</dbReference>
<evidence type="ECO:0000313" key="5">
    <source>
        <dbReference type="Proteomes" id="UP000001694"/>
    </source>
</evidence>
<evidence type="ECO:0000259" key="3">
    <source>
        <dbReference type="PROSITE" id="PS50893"/>
    </source>
</evidence>
<dbReference type="Pfam" id="PF00005">
    <property type="entry name" value="ABC_tran"/>
    <property type="match status" value="1"/>
</dbReference>
<dbReference type="Proteomes" id="UP000001694">
    <property type="component" value="Chromosome"/>
</dbReference>
<dbReference type="InterPro" id="IPR003593">
    <property type="entry name" value="AAA+_ATPase"/>
</dbReference>
<dbReference type="RefSeq" id="WP_012350331.1">
    <property type="nucleotide sequence ID" value="NC_010525.1"/>
</dbReference>
<keyword evidence="1" id="KW-0547">Nucleotide-binding</keyword>
<organism evidence="4 5">
    <name type="scientific">Pyrobaculum neutrophilum (strain DSM 2338 / JCM 9278 / NBRC 100436 / V24Sta)</name>
    <name type="common">Thermoproteus neutrophilus</name>
    <dbReference type="NCBI Taxonomy" id="444157"/>
    <lineage>
        <taxon>Archaea</taxon>
        <taxon>Thermoproteota</taxon>
        <taxon>Thermoprotei</taxon>
        <taxon>Thermoproteales</taxon>
        <taxon>Thermoproteaceae</taxon>
        <taxon>Pyrobaculum</taxon>
    </lineage>
</organism>
<dbReference type="AlphaFoldDB" id="B1YDP8"/>
<dbReference type="EMBL" id="CP001014">
    <property type="protein sequence ID" value="ACB39911.1"/>
    <property type="molecule type" value="Genomic_DNA"/>
</dbReference>
<dbReference type="eggNOG" id="arCOG05705">
    <property type="taxonomic scope" value="Archaea"/>
</dbReference>
<accession>B1YDP8</accession>
<dbReference type="PROSITE" id="PS50893">
    <property type="entry name" value="ABC_TRANSPORTER_2"/>
    <property type="match status" value="1"/>
</dbReference>
<evidence type="ECO:0000313" key="4">
    <source>
        <dbReference type="EMBL" id="ACB39911.1"/>
    </source>
</evidence>
<keyword evidence="5" id="KW-1185">Reference proteome</keyword>
<dbReference type="SUPFAM" id="SSF52540">
    <property type="entry name" value="P-loop containing nucleoside triphosphate hydrolases"/>
    <property type="match status" value="1"/>
</dbReference>
<evidence type="ECO:0000256" key="1">
    <source>
        <dbReference type="ARBA" id="ARBA00022741"/>
    </source>
</evidence>
<dbReference type="Gene3D" id="3.40.50.300">
    <property type="entry name" value="P-loop containing nucleotide triphosphate hydrolases"/>
    <property type="match status" value="1"/>
</dbReference>
<dbReference type="GeneID" id="6164584"/>
<dbReference type="InterPro" id="IPR003439">
    <property type="entry name" value="ABC_transporter-like_ATP-bd"/>
</dbReference>
<dbReference type="GO" id="GO:0016887">
    <property type="term" value="F:ATP hydrolysis activity"/>
    <property type="evidence" value="ECO:0007669"/>
    <property type="project" value="InterPro"/>
</dbReference>
<protein>
    <submittedName>
        <fullName evidence="4">ABC transporter related</fullName>
    </submittedName>
</protein>
<name>B1YDP8_PYRNV</name>
<dbReference type="HOGENOM" id="CLU_000604_1_11_2"/>
<evidence type="ECO:0000256" key="2">
    <source>
        <dbReference type="ARBA" id="ARBA00022840"/>
    </source>
</evidence>
<dbReference type="KEGG" id="tne:Tneu_0976"/>
<keyword evidence="2" id="KW-0067">ATP-binding</keyword>
<dbReference type="PANTHER" id="PTHR24220">
    <property type="entry name" value="IMPORT ATP-BINDING PROTEIN"/>
    <property type="match status" value="1"/>
</dbReference>
<sequence length="225" mass="24728">MAVEVRGLRARRGRFQLEVERLSVNSVTVVLGRNGSGKTTLLDAIAGAIPAEGSVEACGREVSRLPPEERGLVYIQSTPVDPPGGPRRFLRWVAARWGRGEREVEEVAALLGIRDLLDRRGLSTGQKQLVNIAAGLLAGACGFLMDEPTSHLDWFNKRLVDDAVRRLGKPVLYVTHDPYEAAYIGDVICVMEEGRLRRCVENSPTDPAEPLVRRLLQPENQAAGR</sequence>
<dbReference type="InterPro" id="IPR027417">
    <property type="entry name" value="P-loop_NTPase"/>
</dbReference>
<dbReference type="STRING" id="444157.Tneu_0976"/>
<dbReference type="GO" id="GO:0005524">
    <property type="term" value="F:ATP binding"/>
    <property type="evidence" value="ECO:0007669"/>
    <property type="project" value="UniProtKB-KW"/>
</dbReference>
<reference evidence="4" key="1">
    <citation type="submission" date="2008-03" db="EMBL/GenBank/DDBJ databases">
        <title>Complete sequence of Thermoproteus neutrophilus V24Sta.</title>
        <authorList>
            <consortium name="US DOE Joint Genome Institute"/>
            <person name="Copeland A."/>
            <person name="Lucas S."/>
            <person name="Lapidus A."/>
            <person name="Glavina del Rio T."/>
            <person name="Dalin E."/>
            <person name="Tice H."/>
            <person name="Bruce D."/>
            <person name="Goodwin L."/>
            <person name="Pitluck S."/>
            <person name="Sims D."/>
            <person name="Brettin T."/>
            <person name="Detter J.C."/>
            <person name="Han C."/>
            <person name="Kuske C.R."/>
            <person name="Schmutz J."/>
            <person name="Larimer F."/>
            <person name="Land M."/>
            <person name="Hauser L."/>
            <person name="Kyrpides N."/>
            <person name="Mikhailova N."/>
            <person name="Biddle J.F."/>
            <person name="Zhang Z."/>
            <person name="Fitz-Gibbon S.T."/>
            <person name="Lowe T.M."/>
            <person name="Saltikov C."/>
            <person name="House C.H."/>
            <person name="Richardson P."/>
        </authorList>
    </citation>
    <scope>NUCLEOTIDE SEQUENCE [LARGE SCALE GENOMIC DNA]</scope>
    <source>
        <strain evidence="4">V24Sta</strain>
    </source>
</reference>